<evidence type="ECO:0000256" key="2">
    <source>
        <dbReference type="SAM" id="MobiDB-lite"/>
    </source>
</evidence>
<organism evidence="5 6">
    <name type="scientific">Podospora fimiseda</name>
    <dbReference type="NCBI Taxonomy" id="252190"/>
    <lineage>
        <taxon>Eukaryota</taxon>
        <taxon>Fungi</taxon>
        <taxon>Dikarya</taxon>
        <taxon>Ascomycota</taxon>
        <taxon>Pezizomycotina</taxon>
        <taxon>Sordariomycetes</taxon>
        <taxon>Sordariomycetidae</taxon>
        <taxon>Sordariales</taxon>
        <taxon>Podosporaceae</taxon>
        <taxon>Podospora</taxon>
    </lineage>
</organism>
<reference evidence="5" key="2">
    <citation type="submission" date="2023-05" db="EMBL/GenBank/DDBJ databases">
        <authorList>
            <consortium name="Lawrence Berkeley National Laboratory"/>
            <person name="Steindorff A."/>
            <person name="Hensen N."/>
            <person name="Bonometti L."/>
            <person name="Westerberg I."/>
            <person name="Brannstrom I.O."/>
            <person name="Guillou S."/>
            <person name="Cros-Aarteil S."/>
            <person name="Calhoun S."/>
            <person name="Haridas S."/>
            <person name="Kuo A."/>
            <person name="Mondo S."/>
            <person name="Pangilinan J."/>
            <person name="Riley R."/>
            <person name="Labutti K."/>
            <person name="Andreopoulos B."/>
            <person name="Lipzen A."/>
            <person name="Chen C."/>
            <person name="Yanf M."/>
            <person name="Daum C."/>
            <person name="Ng V."/>
            <person name="Clum A."/>
            <person name="Ohm R."/>
            <person name="Martin F."/>
            <person name="Silar P."/>
            <person name="Natvig D."/>
            <person name="Lalanne C."/>
            <person name="Gautier V."/>
            <person name="Ament-Velasquez S.L."/>
            <person name="Kruys A."/>
            <person name="Hutchinson M.I."/>
            <person name="Powell A.J."/>
            <person name="Barry K."/>
            <person name="Miller A.N."/>
            <person name="Grigoriev I.V."/>
            <person name="Debuchy R."/>
            <person name="Gladieux P."/>
            <person name="Thoren M.H."/>
            <person name="Johannesson H."/>
        </authorList>
    </citation>
    <scope>NUCLEOTIDE SEQUENCE</scope>
    <source>
        <strain evidence="5">CBS 990.96</strain>
    </source>
</reference>
<evidence type="ECO:0000259" key="4">
    <source>
        <dbReference type="Pfam" id="PF08621"/>
    </source>
</evidence>
<dbReference type="InterPro" id="IPR013929">
    <property type="entry name" value="RPAP1_C"/>
</dbReference>
<evidence type="ECO:0000313" key="6">
    <source>
        <dbReference type="Proteomes" id="UP001301958"/>
    </source>
</evidence>
<feature type="region of interest" description="Disordered" evidence="2">
    <location>
        <begin position="125"/>
        <end position="238"/>
    </location>
</feature>
<feature type="compositionally biased region" description="Low complexity" evidence="2">
    <location>
        <begin position="174"/>
        <end position="185"/>
    </location>
</feature>
<gene>
    <name evidence="5" type="ORF">QBC38DRAFT_179210</name>
</gene>
<comment type="caution">
    <text evidence="5">The sequence shown here is derived from an EMBL/GenBank/DDBJ whole genome shotgun (WGS) entry which is preliminary data.</text>
</comment>
<dbReference type="Proteomes" id="UP001301958">
    <property type="component" value="Unassembled WGS sequence"/>
</dbReference>
<feature type="compositionally biased region" description="Basic and acidic residues" evidence="2">
    <location>
        <begin position="216"/>
        <end position="230"/>
    </location>
</feature>
<sequence length="440" mass="48559">MESTLEIYDILEREDVAPPSFPTPSTTSANSFPAPKKRVSAFKSQREGKSNPLVAPTAPTPIPPKPRVQYGPERPEVMEKRSIDEENQAVLDSMSREEIAQAQQELFSDLNPAFIQRLLRRANLDDAKPDTSAFDPKPAAPIELKESPPSTNPAKPQKVTVEDVPEEDAPAPQPTTKSSLKPTTSSEKKPKKIVSFDEDAAPPVPPSNLVPATSIKPDDCSHDHSHDTPKVHFPPPPQVPDLDPNDPDFLESMHKKFFPNLPADPSKLAWMAPLPTPNSTADRESPYYPNQPSLPISALRFDFRGCLLPPKTSRSIPVTKGLHHHGEAPEAAGYTIPELARLARSAVPAQRCLAYQTLGRMLYRLGRGDWGQGVGGRGGDEDDLAFGLWRCFQEGRVLESLEEEVSKPEGPGTHLSCQNYATEALWLFEKGGWREKWRGM</sequence>
<evidence type="ECO:0000259" key="3">
    <source>
        <dbReference type="Pfam" id="PF08620"/>
    </source>
</evidence>
<feature type="domain" description="RPAP1 N-terminal" evidence="4">
    <location>
        <begin position="81"/>
        <end position="125"/>
    </location>
</feature>
<feature type="compositionally biased region" description="Low complexity" evidence="2">
    <location>
        <begin position="23"/>
        <end position="34"/>
    </location>
</feature>
<comment type="similarity">
    <text evidence="1">Belongs to the RPAP1 family.</text>
</comment>
<feature type="region of interest" description="Disordered" evidence="2">
    <location>
        <begin position="1"/>
        <end position="96"/>
    </location>
</feature>
<feature type="domain" description="RPAP1 C-terminal" evidence="3">
    <location>
        <begin position="299"/>
        <end position="365"/>
    </location>
</feature>
<accession>A0AAN7BYY6</accession>
<proteinExistence type="inferred from homology"/>
<dbReference type="GO" id="GO:0006366">
    <property type="term" value="P:transcription by RNA polymerase II"/>
    <property type="evidence" value="ECO:0007669"/>
    <property type="project" value="InterPro"/>
</dbReference>
<reference evidence="5" key="1">
    <citation type="journal article" date="2023" name="Mol. Phylogenet. Evol.">
        <title>Genome-scale phylogeny and comparative genomics of the fungal order Sordariales.</title>
        <authorList>
            <person name="Hensen N."/>
            <person name="Bonometti L."/>
            <person name="Westerberg I."/>
            <person name="Brannstrom I.O."/>
            <person name="Guillou S."/>
            <person name="Cros-Aarteil S."/>
            <person name="Calhoun S."/>
            <person name="Haridas S."/>
            <person name="Kuo A."/>
            <person name="Mondo S."/>
            <person name="Pangilinan J."/>
            <person name="Riley R."/>
            <person name="LaButti K."/>
            <person name="Andreopoulos B."/>
            <person name="Lipzen A."/>
            <person name="Chen C."/>
            <person name="Yan M."/>
            <person name="Daum C."/>
            <person name="Ng V."/>
            <person name="Clum A."/>
            <person name="Steindorff A."/>
            <person name="Ohm R.A."/>
            <person name="Martin F."/>
            <person name="Silar P."/>
            <person name="Natvig D.O."/>
            <person name="Lalanne C."/>
            <person name="Gautier V."/>
            <person name="Ament-Velasquez S.L."/>
            <person name="Kruys A."/>
            <person name="Hutchinson M.I."/>
            <person name="Powell A.J."/>
            <person name="Barry K."/>
            <person name="Miller A.N."/>
            <person name="Grigoriev I.V."/>
            <person name="Debuchy R."/>
            <person name="Gladieux P."/>
            <person name="Hiltunen Thoren M."/>
            <person name="Johannesson H."/>
        </authorList>
    </citation>
    <scope>NUCLEOTIDE SEQUENCE</scope>
    <source>
        <strain evidence="5">CBS 990.96</strain>
    </source>
</reference>
<protein>
    <submittedName>
        <fullName evidence="5">RPAP1-like protein</fullName>
    </submittedName>
</protein>
<dbReference type="Pfam" id="PF08621">
    <property type="entry name" value="RPAP1_N"/>
    <property type="match status" value="1"/>
</dbReference>
<dbReference type="AlphaFoldDB" id="A0AAN7BYY6"/>
<dbReference type="PANTHER" id="PTHR21483:SF18">
    <property type="entry name" value="RNA POLYMERASE II-ASSOCIATED PROTEIN 1"/>
    <property type="match status" value="1"/>
</dbReference>
<evidence type="ECO:0000256" key="1">
    <source>
        <dbReference type="ARBA" id="ARBA00009953"/>
    </source>
</evidence>
<dbReference type="PANTHER" id="PTHR21483">
    <property type="entry name" value="RNA POLYMERASE II-ASSOCIATED PROTEIN 1"/>
    <property type="match status" value="1"/>
</dbReference>
<dbReference type="InterPro" id="IPR013930">
    <property type="entry name" value="RPAP1_N"/>
</dbReference>
<dbReference type="EMBL" id="MU865290">
    <property type="protein sequence ID" value="KAK4231986.1"/>
    <property type="molecule type" value="Genomic_DNA"/>
</dbReference>
<dbReference type="InterPro" id="IPR039913">
    <property type="entry name" value="RPAP1/Rba50"/>
</dbReference>
<dbReference type="Pfam" id="PF08620">
    <property type="entry name" value="RPAP1_C"/>
    <property type="match status" value="1"/>
</dbReference>
<keyword evidence="6" id="KW-1185">Reference proteome</keyword>
<evidence type="ECO:0000313" key="5">
    <source>
        <dbReference type="EMBL" id="KAK4231986.1"/>
    </source>
</evidence>
<feature type="compositionally biased region" description="Basic and acidic residues" evidence="2">
    <location>
        <begin position="73"/>
        <end position="84"/>
    </location>
</feature>
<name>A0AAN7BYY6_9PEZI</name>